<dbReference type="RefSeq" id="WP_085800955.1">
    <property type="nucleotide sequence ID" value="NZ_FWXB01000011.1"/>
</dbReference>
<dbReference type="EC" id="4.4.1.8" evidence="3"/>
<dbReference type="SUPFAM" id="SSF53383">
    <property type="entry name" value="PLP-dependent transferases"/>
    <property type="match status" value="1"/>
</dbReference>
<dbReference type="InterPro" id="IPR015421">
    <property type="entry name" value="PyrdxlP-dep_Trfase_major"/>
</dbReference>
<dbReference type="InterPro" id="IPR051798">
    <property type="entry name" value="Class-II_PLP-Dep_Aminotrans"/>
</dbReference>
<reference evidence="3 4" key="1">
    <citation type="submission" date="2017-03" db="EMBL/GenBank/DDBJ databases">
        <authorList>
            <person name="Afonso C.L."/>
            <person name="Miller P.J."/>
            <person name="Scott M.A."/>
            <person name="Spackman E."/>
            <person name="Goraichik I."/>
            <person name="Dimitrov K.M."/>
            <person name="Suarez D.L."/>
            <person name="Swayne D.E."/>
        </authorList>
    </citation>
    <scope>NUCLEOTIDE SEQUENCE [LARGE SCALE GENOMIC DNA]</scope>
    <source>
        <strain evidence="3 4">CECT 7745</strain>
    </source>
</reference>
<evidence type="ECO:0000313" key="3">
    <source>
        <dbReference type="EMBL" id="SMC12999.1"/>
    </source>
</evidence>
<keyword evidence="2" id="KW-0663">Pyridoxal phosphate</keyword>
<dbReference type="GO" id="GO:0016829">
    <property type="term" value="F:lyase activity"/>
    <property type="evidence" value="ECO:0007669"/>
    <property type="project" value="UniProtKB-KW"/>
</dbReference>
<evidence type="ECO:0000256" key="1">
    <source>
        <dbReference type="ARBA" id="ARBA00001933"/>
    </source>
</evidence>
<evidence type="ECO:0000313" key="4">
    <source>
        <dbReference type="Proteomes" id="UP000193224"/>
    </source>
</evidence>
<sequence>MSIFDAAPAKTGDTFVRHNPNYLTMFYGTDQVTPFWVADMDLPIADRIKDALRYIADRGQSGYEFNSDGIFAMISGWFARRHDLTLNPKNFVPFPGVLAAISLLIRELSDTGDRVLMQVPAYYQFGKIITLPGARIFRRH</sequence>
<dbReference type="Gene3D" id="3.40.640.10">
    <property type="entry name" value="Type I PLP-dependent aspartate aminotransferase-like (Major domain)"/>
    <property type="match status" value="1"/>
</dbReference>
<dbReference type="InterPro" id="IPR015422">
    <property type="entry name" value="PyrdxlP-dep_Trfase_small"/>
</dbReference>
<proteinExistence type="predicted"/>
<dbReference type="OrthoDB" id="3224382at2"/>
<keyword evidence="3" id="KW-0456">Lyase</keyword>
<gene>
    <name evidence="3" type="primary">patB_1</name>
    <name evidence="3" type="ORF">ROA7745_02833</name>
</gene>
<dbReference type="PANTHER" id="PTHR43525:SF1">
    <property type="entry name" value="PROTEIN MALY"/>
    <property type="match status" value="1"/>
</dbReference>
<accession>A0A1X7BUT8</accession>
<dbReference type="EMBL" id="FWXB01000011">
    <property type="protein sequence ID" value="SMC12999.1"/>
    <property type="molecule type" value="Genomic_DNA"/>
</dbReference>
<organism evidence="3 4">
    <name type="scientific">Roseovarius aestuarii</name>
    <dbReference type="NCBI Taxonomy" id="475083"/>
    <lineage>
        <taxon>Bacteria</taxon>
        <taxon>Pseudomonadati</taxon>
        <taxon>Pseudomonadota</taxon>
        <taxon>Alphaproteobacteria</taxon>
        <taxon>Rhodobacterales</taxon>
        <taxon>Roseobacteraceae</taxon>
        <taxon>Roseovarius</taxon>
    </lineage>
</organism>
<name>A0A1X7BUT8_9RHOB</name>
<evidence type="ECO:0000256" key="2">
    <source>
        <dbReference type="ARBA" id="ARBA00022898"/>
    </source>
</evidence>
<protein>
    <submittedName>
        <fullName evidence="3">Cystathionine beta-lyase PatB</fullName>
        <ecNumber evidence="3">4.4.1.8</ecNumber>
    </submittedName>
</protein>
<dbReference type="Gene3D" id="3.90.1150.10">
    <property type="entry name" value="Aspartate Aminotransferase, domain 1"/>
    <property type="match status" value="1"/>
</dbReference>
<dbReference type="PANTHER" id="PTHR43525">
    <property type="entry name" value="PROTEIN MALY"/>
    <property type="match status" value="1"/>
</dbReference>
<comment type="cofactor">
    <cofactor evidence="1">
        <name>pyridoxal 5'-phosphate</name>
        <dbReference type="ChEBI" id="CHEBI:597326"/>
    </cofactor>
</comment>
<dbReference type="Proteomes" id="UP000193224">
    <property type="component" value="Unassembled WGS sequence"/>
</dbReference>
<dbReference type="InterPro" id="IPR015424">
    <property type="entry name" value="PyrdxlP-dep_Trfase"/>
</dbReference>
<dbReference type="AlphaFoldDB" id="A0A1X7BUT8"/>
<keyword evidence="4" id="KW-1185">Reference proteome</keyword>